<dbReference type="GO" id="GO:0005829">
    <property type="term" value="C:cytosol"/>
    <property type="evidence" value="ECO:0007669"/>
    <property type="project" value="TreeGrafter"/>
</dbReference>
<comment type="caution">
    <text evidence="6">The sequence shown here is derived from an EMBL/GenBank/DDBJ whole genome shotgun (WGS) entry which is preliminary data.</text>
</comment>
<proteinExistence type="predicted"/>
<dbReference type="RefSeq" id="WP_116524486.1">
    <property type="nucleotide sequence ID" value="NZ_QRDX01000006.1"/>
</dbReference>
<keyword evidence="3" id="KW-0106">Calcium</keyword>
<organism evidence="6 7">
    <name type="scientific">Seonamhaeicola aphaedonensis</name>
    <dbReference type="NCBI Taxonomy" id="1461338"/>
    <lineage>
        <taxon>Bacteria</taxon>
        <taxon>Pseudomonadati</taxon>
        <taxon>Bacteroidota</taxon>
        <taxon>Flavobacteriia</taxon>
        <taxon>Flavobacteriales</taxon>
        <taxon>Flavobacteriaceae</taxon>
    </lineage>
</organism>
<dbReference type="PANTHER" id="PTHR12143:SF39">
    <property type="entry name" value="SECRETED PROTEIN"/>
    <property type="match status" value="1"/>
</dbReference>
<dbReference type="InterPro" id="IPR041371">
    <property type="entry name" value="GH92_N"/>
</dbReference>
<feature type="domain" description="Glycosyl hydrolase family 92" evidence="4">
    <location>
        <begin position="291"/>
        <end position="780"/>
    </location>
</feature>
<comment type="subunit">
    <text evidence="2">Monomer.</text>
</comment>
<dbReference type="EMBL" id="QRDX01000006">
    <property type="protein sequence ID" value="RED47511.1"/>
    <property type="molecule type" value="Genomic_DNA"/>
</dbReference>
<dbReference type="AlphaFoldDB" id="A0A3D9HE19"/>
<dbReference type="Gene3D" id="1.20.1050.60">
    <property type="entry name" value="alpha-1,2-mannosidase"/>
    <property type="match status" value="1"/>
</dbReference>
<reference evidence="6 7" key="1">
    <citation type="submission" date="2018-07" db="EMBL/GenBank/DDBJ databases">
        <title>Genomic Encyclopedia of Type Strains, Phase III (KMG-III): the genomes of soil and plant-associated and newly described type strains.</title>
        <authorList>
            <person name="Whitman W."/>
        </authorList>
    </citation>
    <scope>NUCLEOTIDE SEQUENCE [LARGE SCALE GENOMIC DNA]</scope>
    <source>
        <strain evidence="6 7">CECT 8487</strain>
    </source>
</reference>
<evidence type="ECO:0000259" key="4">
    <source>
        <dbReference type="Pfam" id="PF07971"/>
    </source>
</evidence>
<evidence type="ECO:0000256" key="3">
    <source>
        <dbReference type="ARBA" id="ARBA00022837"/>
    </source>
</evidence>
<dbReference type="GO" id="GO:0030246">
    <property type="term" value="F:carbohydrate binding"/>
    <property type="evidence" value="ECO:0007669"/>
    <property type="project" value="InterPro"/>
</dbReference>
<dbReference type="Pfam" id="PF17678">
    <property type="entry name" value="Glyco_hydro_92N"/>
    <property type="match status" value="1"/>
</dbReference>
<protein>
    <submittedName>
        <fullName evidence="6">Putative alpha-1,2-mannosidase</fullName>
    </submittedName>
</protein>
<evidence type="ECO:0000256" key="1">
    <source>
        <dbReference type="ARBA" id="ARBA00001913"/>
    </source>
</evidence>
<dbReference type="GO" id="GO:0000224">
    <property type="term" value="F:peptide-N4-(N-acetyl-beta-glucosaminyl)asparagine amidase activity"/>
    <property type="evidence" value="ECO:0007669"/>
    <property type="project" value="TreeGrafter"/>
</dbReference>
<dbReference type="InterPro" id="IPR050883">
    <property type="entry name" value="PNGase"/>
</dbReference>
<dbReference type="InterPro" id="IPR005887">
    <property type="entry name" value="GH92_a_mannosidase_put"/>
</dbReference>
<sequence length="797" mass="89442">MLKGNSLIKKSKLYTALLCLIFLGLESCTKNNNEQVFNAIQYVNPNIGTAHSRWFFYTPASLPFGMAKLAPTTDGHYGNVHGFEAVGYDERHTSIEGFANLHEFQIGGIKLMPTTGKLITVPGKLEEVEKGYRSNFDREDEVAKPGYYKVKLKDYDVTAELTATQRVGFHRYIFPESSQSNILFDIGNELGESGNIKDAFVEFDGFQYVKGYVITTPKYVNKYQKGAEVPLYFIAQINKSPETFGVFNGDKIQNNKTKTTGLGAGLYLTFNTEQNEAIDVKVGLSYTSIENAKLNLEAEAKDLEFEDALASAETIWNNELSKIKVEGDNETNKIKFYTALYHVLLGRGIANDVNGAYPKNDGTIGQIPLDKDGNPEFSFYNTDAIWGGYWNLTQLWTLVWPEYLNDFIQTHLQVYKDAGWLGDGLANSRYVSGVGTNFVGLVIAGAYNSGIKDYDIELAYEAVLKDNLEYNNRARGAGKIDIKPFITKGYIPLEMGREDSIASEYSVSRSLEYCLSSYAAAQMAKSLSKNEDYEKLMALSENWRNLFDEELGVVRPKDLEGKFVDNFDPTQPWRGFQEGNANSYTFYVPHNPEGLIEKLGRDEFNERLNQVFEAAQKNAFCGGSENIDAFSGLSFAYNHGNQPCLHMPWLFNYSEKPWLTQKWTRTICDEFYGTDGIHGYGYGQDEDQGQLSGWYVMAALGLFDVQGLSEQDAAFQLGSPVFNHIEIELGNGNKLSIEAPNNSGKNIYVQNATFNNENVTNSWIYRDTIIKGGHLKLDMDSIPNKDWGVSKKNPSIN</sequence>
<dbReference type="Gene3D" id="3.30.2080.10">
    <property type="entry name" value="GH92 mannosidase domain"/>
    <property type="match status" value="1"/>
</dbReference>
<dbReference type="InterPro" id="IPR014718">
    <property type="entry name" value="GH-type_carb-bd"/>
</dbReference>
<keyword evidence="7" id="KW-1185">Reference proteome</keyword>
<dbReference type="SUPFAM" id="SSF48208">
    <property type="entry name" value="Six-hairpin glycosidases"/>
    <property type="match status" value="1"/>
</dbReference>
<evidence type="ECO:0000313" key="7">
    <source>
        <dbReference type="Proteomes" id="UP000256629"/>
    </source>
</evidence>
<dbReference type="OrthoDB" id="9804511at2"/>
<dbReference type="PANTHER" id="PTHR12143">
    <property type="entry name" value="PEPTIDE N-GLYCANASE PNGASE -RELATED"/>
    <property type="match status" value="1"/>
</dbReference>
<evidence type="ECO:0000313" key="6">
    <source>
        <dbReference type="EMBL" id="RED47511.1"/>
    </source>
</evidence>
<dbReference type="Pfam" id="PF07971">
    <property type="entry name" value="Glyco_hydro_92"/>
    <property type="match status" value="1"/>
</dbReference>
<evidence type="ECO:0000256" key="2">
    <source>
        <dbReference type="ARBA" id="ARBA00011245"/>
    </source>
</evidence>
<dbReference type="Proteomes" id="UP000256629">
    <property type="component" value="Unassembled WGS sequence"/>
</dbReference>
<dbReference type="GO" id="GO:0005975">
    <property type="term" value="P:carbohydrate metabolic process"/>
    <property type="evidence" value="ECO:0007669"/>
    <property type="project" value="InterPro"/>
</dbReference>
<gene>
    <name evidence="6" type="ORF">DFQ02_106138</name>
</gene>
<dbReference type="NCBIfam" id="TIGR01180">
    <property type="entry name" value="aman2_put"/>
    <property type="match status" value="1"/>
</dbReference>
<dbReference type="Gene3D" id="1.20.1610.10">
    <property type="entry name" value="alpha-1,2-mannosidases domains"/>
    <property type="match status" value="1"/>
</dbReference>
<accession>A0A3D9HE19</accession>
<comment type="cofactor">
    <cofactor evidence="1">
        <name>Ca(2+)</name>
        <dbReference type="ChEBI" id="CHEBI:29108"/>
    </cofactor>
</comment>
<dbReference type="GO" id="GO:0006516">
    <property type="term" value="P:glycoprotein catabolic process"/>
    <property type="evidence" value="ECO:0007669"/>
    <property type="project" value="TreeGrafter"/>
</dbReference>
<name>A0A3D9HE19_9FLAO</name>
<dbReference type="InterPro" id="IPR008928">
    <property type="entry name" value="6-hairpin_glycosidase_sf"/>
</dbReference>
<feature type="domain" description="Glycosyl hydrolase family 92 N-terminal" evidence="5">
    <location>
        <begin position="42"/>
        <end position="285"/>
    </location>
</feature>
<dbReference type="InterPro" id="IPR012939">
    <property type="entry name" value="Glyco_hydro_92"/>
</dbReference>
<evidence type="ECO:0000259" key="5">
    <source>
        <dbReference type="Pfam" id="PF17678"/>
    </source>
</evidence>
<dbReference type="Gene3D" id="2.70.98.10">
    <property type="match status" value="1"/>
</dbReference>